<dbReference type="Gene3D" id="3.30.460.10">
    <property type="entry name" value="Beta Polymerase, domain 2"/>
    <property type="match status" value="1"/>
</dbReference>
<dbReference type="Pfam" id="PF01909">
    <property type="entry name" value="NTP_transf_2"/>
    <property type="match status" value="1"/>
</dbReference>
<feature type="domain" description="Polymerase nucleotidyl transferase" evidence="1">
    <location>
        <begin position="21"/>
        <end position="68"/>
    </location>
</feature>
<dbReference type="EMBL" id="CAKLCM010000002">
    <property type="protein sequence ID" value="CAH0526367.1"/>
    <property type="molecule type" value="Genomic_DNA"/>
</dbReference>
<dbReference type="InterPro" id="IPR002934">
    <property type="entry name" value="Polymerase_NTP_transf_dom"/>
</dbReference>
<sequence>MSTDQDYLSSVSQSEYQPVVRELVTYLKSGLKDNLHSVYLYGSVAAGRAIPYLSNIDVVVITHRPFSDTKTTLFNTINWRFQRAYPFVNGVSIRTALVNEVASLEALFTWGFLLRECCVCIHGEDLAECFGHFVPSWEIAKQWNMDTVDYLPVIRQQIATATGQASQIQLQRKLAKKLLRAAYSLVMHKEKRWIEEPLECGQRFLRYYPQHEQTVARLNILLGTRVIPKRSVVGLLDHFGSWLVEEYKKTEFKIG</sequence>
<evidence type="ECO:0000313" key="3">
    <source>
        <dbReference type="Proteomes" id="UP000838160"/>
    </source>
</evidence>
<dbReference type="RefSeq" id="WP_237484692.1">
    <property type="nucleotide sequence ID" value="NZ_CAKLCM010000002.1"/>
</dbReference>
<name>A0ABN8DJZ5_9VIBR</name>
<organism evidence="2 3">
    <name type="scientific">Vibrio hippocampi</name>
    <dbReference type="NCBI Taxonomy" id="654686"/>
    <lineage>
        <taxon>Bacteria</taxon>
        <taxon>Pseudomonadati</taxon>
        <taxon>Pseudomonadota</taxon>
        <taxon>Gammaproteobacteria</taxon>
        <taxon>Vibrionales</taxon>
        <taxon>Vibrionaceae</taxon>
        <taxon>Vibrio</taxon>
    </lineage>
</organism>
<dbReference type="SUPFAM" id="SSF81301">
    <property type="entry name" value="Nucleotidyltransferase"/>
    <property type="match status" value="1"/>
</dbReference>
<keyword evidence="3" id="KW-1185">Reference proteome</keyword>
<comment type="caution">
    <text evidence="2">The sequence shown here is derived from an EMBL/GenBank/DDBJ whole genome shotgun (WGS) entry which is preliminary data.</text>
</comment>
<evidence type="ECO:0000313" key="2">
    <source>
        <dbReference type="EMBL" id="CAH0526367.1"/>
    </source>
</evidence>
<dbReference type="InterPro" id="IPR043519">
    <property type="entry name" value="NT_sf"/>
</dbReference>
<proteinExistence type="predicted"/>
<reference evidence="2" key="1">
    <citation type="submission" date="2021-12" db="EMBL/GenBank/DDBJ databases">
        <authorList>
            <person name="Rodrigo-Torres L."/>
            <person name="Arahal R. D."/>
            <person name="Lucena T."/>
        </authorList>
    </citation>
    <scope>NUCLEOTIDE SEQUENCE</scope>
    <source>
        <strain evidence="2">CECT 8226</strain>
    </source>
</reference>
<accession>A0ABN8DJZ5</accession>
<protein>
    <recommendedName>
        <fullName evidence="1">Polymerase nucleotidyl transferase domain-containing protein</fullName>
    </recommendedName>
</protein>
<evidence type="ECO:0000259" key="1">
    <source>
        <dbReference type="Pfam" id="PF01909"/>
    </source>
</evidence>
<dbReference type="Proteomes" id="UP000838160">
    <property type="component" value="Unassembled WGS sequence"/>
</dbReference>
<gene>
    <name evidence="2" type="ORF">VHP8226_01770</name>
</gene>
<dbReference type="CDD" id="cd05403">
    <property type="entry name" value="NT_KNTase_like"/>
    <property type="match status" value="1"/>
</dbReference>